<accession>A0AAW1Q5P6</accession>
<dbReference type="PANTHER" id="PTHR23183">
    <property type="entry name" value="NOP14"/>
    <property type="match status" value="1"/>
</dbReference>
<evidence type="ECO:0000256" key="6">
    <source>
        <dbReference type="ARBA" id="ARBA00024695"/>
    </source>
</evidence>
<evidence type="ECO:0000313" key="8">
    <source>
        <dbReference type="EMBL" id="KAK9815549.1"/>
    </source>
</evidence>
<proteinExistence type="inferred from homology"/>
<sequence>MYVKKKFDVLGKKVKGQQRPTGKARSDAVEKRKKTLLVEYKQLRKSNNFIDRRFGEDDDTLTEEEKAIARFQKQRMTELAGSKFALADDDEEEPLTHMGRSLAELDHTAGRGVSFPDHGDDDDGQLGEDLVNELHFGGGFVRKAGGGPDAGLPERHRTKKEIMEEVMAKSKAYKAEKQQQREEDLTATEALDQDFKQLVQAGGLARLVRPKGAKGDKSLDAKAAPEDAAYDRMRRELVFEAKAKVGERTKTPEEIAEEERQRLEALEHQRLKRMRAGLSATGDDDADEFAEEPGKGGGFAGRRKRQKLDPGAAAAKNRTDASGDALEDDFIMDDDQEGDDDDEGDEGSEGSDEPDGPAGALQKRQMQRAAGDHPLQSGFRMASAQLLAKYGVEPGAKTLEELEEQEWDEDASGSEEESRSESGDASLSADIAYVLPAPDSYPEFAAVVEGRSAQDLKLIVQRIRACNAVALATDNRRKMQVLYGLLVQHFVMLADSSPLPTAHLDAMTVHILEMTPEVPFYAATVARARLTRLQQRLAAALRDPFAVAGAWPGPRALMLLKLWATVFPVSDRRHPVATPAALLASAYLALCTVTSRADIAQGLFLSSLALHMAAPAKRLVPEPLTFAVSLLSSAIPQPATSAAARDADKAAFETLEFRASALMAAVGVVRRAAEVFGHVAAAPELFAAAERRLAQLSTVEHLPVAIRERVVEVLRSLTAARESAVAARRPLVKHAHKRPDFKLFNPRFEEDFATGKDYDPDRDRADTKRLKREISKEKRGAMRELRKDAVFLGEEREGEKAAARAERGAVLRGNMAFLQQQEADFKSGGQGGMWKKKKKK</sequence>
<gene>
    <name evidence="8" type="ORF">WJX72_005610</name>
</gene>
<feature type="region of interest" description="Disordered" evidence="7">
    <location>
        <begin position="403"/>
        <end position="425"/>
    </location>
</feature>
<keyword evidence="5" id="KW-0539">Nucleus</keyword>
<dbReference type="GO" id="GO:0030692">
    <property type="term" value="C:Noc4p-Nop14p complex"/>
    <property type="evidence" value="ECO:0007669"/>
    <property type="project" value="TreeGrafter"/>
</dbReference>
<keyword evidence="4" id="KW-0698">rRNA processing</keyword>
<dbReference type="InterPro" id="IPR007276">
    <property type="entry name" value="Nop14"/>
</dbReference>
<feature type="region of interest" description="Disordered" evidence="7">
    <location>
        <begin position="274"/>
        <end position="373"/>
    </location>
</feature>
<protein>
    <recommendedName>
        <fullName evidence="10">Nucleolar protein 14</fullName>
    </recommendedName>
</protein>
<feature type="region of interest" description="Disordered" evidence="7">
    <location>
        <begin position="85"/>
        <end position="129"/>
    </location>
</feature>
<organism evidence="8 9">
    <name type="scientific">[Myrmecia] bisecta</name>
    <dbReference type="NCBI Taxonomy" id="41462"/>
    <lineage>
        <taxon>Eukaryota</taxon>
        <taxon>Viridiplantae</taxon>
        <taxon>Chlorophyta</taxon>
        <taxon>core chlorophytes</taxon>
        <taxon>Trebouxiophyceae</taxon>
        <taxon>Trebouxiales</taxon>
        <taxon>Trebouxiaceae</taxon>
        <taxon>Myrmecia</taxon>
    </lineage>
</organism>
<dbReference type="Proteomes" id="UP001489004">
    <property type="component" value="Unassembled WGS sequence"/>
</dbReference>
<evidence type="ECO:0000256" key="5">
    <source>
        <dbReference type="ARBA" id="ARBA00023242"/>
    </source>
</evidence>
<dbReference type="EMBL" id="JALJOR010000006">
    <property type="protein sequence ID" value="KAK9815549.1"/>
    <property type="molecule type" value="Genomic_DNA"/>
</dbReference>
<evidence type="ECO:0000256" key="4">
    <source>
        <dbReference type="ARBA" id="ARBA00022552"/>
    </source>
</evidence>
<comment type="function">
    <text evidence="6">Involved in nucleolar processing of pre-18S ribosomal RNA. Has a role in the nuclear export of 40S pre-ribosomal subunit to the cytoplasm.</text>
</comment>
<feature type="compositionally biased region" description="Acidic residues" evidence="7">
    <location>
        <begin position="403"/>
        <end position="415"/>
    </location>
</feature>
<dbReference type="Pfam" id="PF04147">
    <property type="entry name" value="Nop14"/>
    <property type="match status" value="2"/>
</dbReference>
<dbReference type="GO" id="GO:0032040">
    <property type="term" value="C:small-subunit processome"/>
    <property type="evidence" value="ECO:0007669"/>
    <property type="project" value="InterPro"/>
</dbReference>
<evidence type="ECO:0000256" key="1">
    <source>
        <dbReference type="ARBA" id="ARBA00004604"/>
    </source>
</evidence>
<dbReference type="GO" id="GO:0030490">
    <property type="term" value="P:maturation of SSU-rRNA"/>
    <property type="evidence" value="ECO:0007669"/>
    <property type="project" value="TreeGrafter"/>
</dbReference>
<evidence type="ECO:0000313" key="9">
    <source>
        <dbReference type="Proteomes" id="UP001489004"/>
    </source>
</evidence>
<evidence type="ECO:0000256" key="3">
    <source>
        <dbReference type="ARBA" id="ARBA00022517"/>
    </source>
</evidence>
<keyword evidence="3" id="KW-0690">Ribosome biogenesis</keyword>
<comment type="subcellular location">
    <subcellularLocation>
        <location evidence="1">Nucleus</location>
        <location evidence="1">Nucleolus</location>
    </subcellularLocation>
</comment>
<name>A0AAW1Q5P6_9CHLO</name>
<feature type="region of interest" description="Disordered" evidence="7">
    <location>
        <begin position="242"/>
        <end position="262"/>
    </location>
</feature>
<comment type="similarity">
    <text evidence="2">Belongs to the NOP14 family.</text>
</comment>
<evidence type="ECO:0000256" key="7">
    <source>
        <dbReference type="SAM" id="MobiDB-lite"/>
    </source>
</evidence>
<evidence type="ECO:0008006" key="10">
    <source>
        <dbReference type="Google" id="ProtNLM"/>
    </source>
</evidence>
<dbReference type="PANTHER" id="PTHR23183:SF0">
    <property type="entry name" value="NUCLEOLAR PROTEIN 14"/>
    <property type="match status" value="1"/>
</dbReference>
<feature type="compositionally biased region" description="Acidic residues" evidence="7">
    <location>
        <begin position="282"/>
        <end position="291"/>
    </location>
</feature>
<evidence type="ECO:0000256" key="2">
    <source>
        <dbReference type="ARBA" id="ARBA00007466"/>
    </source>
</evidence>
<feature type="compositionally biased region" description="Acidic residues" evidence="7">
    <location>
        <begin position="325"/>
        <end position="355"/>
    </location>
</feature>
<dbReference type="AlphaFoldDB" id="A0AAW1Q5P6"/>
<reference evidence="8 9" key="1">
    <citation type="journal article" date="2024" name="Nat. Commun.">
        <title>Phylogenomics reveals the evolutionary origins of lichenization in chlorophyte algae.</title>
        <authorList>
            <person name="Puginier C."/>
            <person name="Libourel C."/>
            <person name="Otte J."/>
            <person name="Skaloud P."/>
            <person name="Haon M."/>
            <person name="Grisel S."/>
            <person name="Petersen M."/>
            <person name="Berrin J.G."/>
            <person name="Delaux P.M."/>
            <person name="Dal Grande F."/>
            <person name="Keller J."/>
        </authorList>
    </citation>
    <scope>NUCLEOTIDE SEQUENCE [LARGE SCALE GENOMIC DNA]</scope>
    <source>
        <strain evidence="8 9">SAG 2043</strain>
    </source>
</reference>
<keyword evidence="9" id="KW-1185">Reference proteome</keyword>
<comment type="caution">
    <text evidence="8">The sequence shown here is derived from an EMBL/GenBank/DDBJ whole genome shotgun (WGS) entry which is preliminary data.</text>
</comment>